<feature type="transmembrane region" description="Helical" evidence="1">
    <location>
        <begin position="23"/>
        <end position="47"/>
    </location>
</feature>
<dbReference type="Gene3D" id="1.20.1600.10">
    <property type="entry name" value="Outer membrane efflux proteins (OEP)"/>
    <property type="match status" value="1"/>
</dbReference>
<evidence type="ECO:0000313" key="2">
    <source>
        <dbReference type="EMBL" id="EEF26490.1"/>
    </source>
</evidence>
<dbReference type="SUPFAM" id="SSF56954">
    <property type="entry name" value="Outer membrane efflux proteins (OEP)"/>
    <property type="match status" value="1"/>
</dbReference>
<dbReference type="GO" id="GO:0022857">
    <property type="term" value="F:transmembrane transporter activity"/>
    <property type="evidence" value="ECO:0000318"/>
    <property type="project" value="GO_Central"/>
</dbReference>
<keyword evidence="1" id="KW-0812">Transmembrane</keyword>
<dbReference type="InParanoid" id="B9TCC4"/>
<dbReference type="EMBL" id="EQ977161">
    <property type="protein sequence ID" value="EEF26490.1"/>
    <property type="molecule type" value="Genomic_DNA"/>
</dbReference>
<keyword evidence="3" id="KW-1185">Reference proteome</keyword>
<dbReference type="AlphaFoldDB" id="B9TCC4"/>
<dbReference type="InterPro" id="IPR001036">
    <property type="entry name" value="Acrflvin-R"/>
</dbReference>
<dbReference type="GO" id="GO:0015562">
    <property type="term" value="F:efflux transmembrane transporter activity"/>
    <property type="evidence" value="ECO:0007669"/>
    <property type="project" value="InterPro"/>
</dbReference>
<name>B9TCC4_RICCO</name>
<keyword evidence="1" id="KW-0472">Membrane</keyword>
<dbReference type="GO" id="GO:0055085">
    <property type="term" value="P:transmembrane transport"/>
    <property type="evidence" value="ECO:0000318"/>
    <property type="project" value="GO_Central"/>
</dbReference>
<dbReference type="Gene3D" id="1.20.1640.10">
    <property type="entry name" value="Multidrug efflux transporter AcrB transmembrane domain"/>
    <property type="match status" value="1"/>
</dbReference>
<proteinExistence type="predicted"/>
<dbReference type="GO" id="GO:0016020">
    <property type="term" value="C:membrane"/>
    <property type="evidence" value="ECO:0000318"/>
    <property type="project" value="GO_Central"/>
</dbReference>
<sequence>MAIPFAMTGALIAVLTRGMNNDIYFQIGLITLIGLAAKNAILIVEFASQKMEEGMPLVEAALEAARLRFRPIVMTSMAFVLGIIPLVFATGAGAAARQSMGTGVFGGMLLATFIATIFIPLFFTWLTNEKKVRHHGHIVEEESMLGDLYSRPAPQLPAEYGAAGANALSAEQQLALQQWWTLFNDNQLNQLVDTALAKNNNVQLAVARIEEADAQMREIGANLLPTVTATGSGLRNRVTESGVFPVFGNNPRKTYKVGLNGSYELDLWGKLRRANEAARAQLLATRYAKEAVTWSLSSLVANHYLMIRSLDAQLLVNTQNLKTAQDSLDLAKRRVEGGVSTILDAHQAELVVTTLQTQTLELKRLRALSEHQIGLLTNDLGLKIAAGDLMAMPTPPVAPTGLPSALMEARPDVRQAEQDMVSANANIAVARAAFYPSISLSTTYGGESIALNNLLKSPARVWSLGLDISMPIFNGGRLNARLDQATAQQKQVLATYQNTLQTAFTEVSDALVNAQQYREQEALAVSKEKTTGNILRVAKNRYEAGYTSYLEVLDAQRNHNEATQAVVQSRQNTLTASVDLFKALGGGWKPESVAAEAQAKK</sequence>
<gene>
    <name evidence="2" type="ORF">RCOM_0008050</name>
</gene>
<dbReference type="PANTHER" id="PTHR30203">
    <property type="entry name" value="OUTER MEMBRANE CATION EFFLUX PROTEIN"/>
    <property type="match status" value="1"/>
</dbReference>
<organism evidence="2 3">
    <name type="scientific">Ricinus communis</name>
    <name type="common">Castor bean</name>
    <dbReference type="NCBI Taxonomy" id="3988"/>
    <lineage>
        <taxon>Eukaryota</taxon>
        <taxon>Viridiplantae</taxon>
        <taxon>Streptophyta</taxon>
        <taxon>Embryophyta</taxon>
        <taxon>Tracheophyta</taxon>
        <taxon>Spermatophyta</taxon>
        <taxon>Magnoliopsida</taxon>
        <taxon>eudicotyledons</taxon>
        <taxon>Gunneridae</taxon>
        <taxon>Pentapetalae</taxon>
        <taxon>rosids</taxon>
        <taxon>fabids</taxon>
        <taxon>Malpighiales</taxon>
        <taxon>Euphorbiaceae</taxon>
        <taxon>Acalyphoideae</taxon>
        <taxon>Acalypheae</taxon>
        <taxon>Ricinus</taxon>
    </lineage>
</organism>
<dbReference type="Pfam" id="PF00873">
    <property type="entry name" value="ACR_tran"/>
    <property type="match status" value="1"/>
</dbReference>
<feature type="transmembrane region" description="Helical" evidence="1">
    <location>
        <begin position="72"/>
        <end position="92"/>
    </location>
</feature>
<dbReference type="InterPro" id="IPR003423">
    <property type="entry name" value="OMP_efflux"/>
</dbReference>
<reference evidence="3" key="1">
    <citation type="journal article" date="2010" name="Nat. Biotechnol.">
        <title>Draft genome sequence of the oilseed species Ricinus communis.</title>
        <authorList>
            <person name="Chan A.P."/>
            <person name="Crabtree J."/>
            <person name="Zhao Q."/>
            <person name="Lorenzi H."/>
            <person name="Orvis J."/>
            <person name="Puiu D."/>
            <person name="Melake-Berhan A."/>
            <person name="Jones K.M."/>
            <person name="Redman J."/>
            <person name="Chen G."/>
            <person name="Cahoon E.B."/>
            <person name="Gedil M."/>
            <person name="Stanke M."/>
            <person name="Haas B.J."/>
            <person name="Wortman J.R."/>
            <person name="Fraser-Liggett C.M."/>
            <person name="Ravel J."/>
            <person name="Rabinowicz P.D."/>
        </authorList>
    </citation>
    <scope>NUCLEOTIDE SEQUENCE [LARGE SCALE GENOMIC DNA]</scope>
    <source>
        <strain evidence="3">cv. Hale</strain>
    </source>
</reference>
<dbReference type="NCBIfam" id="TIGR01845">
    <property type="entry name" value="outer_NodT"/>
    <property type="match status" value="1"/>
</dbReference>
<accession>B9TCC4</accession>
<dbReference type="Gene3D" id="2.20.200.10">
    <property type="entry name" value="Outer membrane efflux proteins (OEP)"/>
    <property type="match status" value="1"/>
</dbReference>
<dbReference type="Proteomes" id="UP000008311">
    <property type="component" value="Unassembled WGS sequence"/>
</dbReference>
<protein>
    <submittedName>
        <fullName evidence="2">Outer membrane protein oprM, putative</fullName>
    </submittedName>
</protein>
<keyword evidence="1" id="KW-1133">Transmembrane helix</keyword>
<dbReference type="Pfam" id="PF02321">
    <property type="entry name" value="OEP"/>
    <property type="match status" value="2"/>
</dbReference>
<dbReference type="eggNOG" id="ENOG502S8DN">
    <property type="taxonomic scope" value="Eukaryota"/>
</dbReference>
<dbReference type="PANTHER" id="PTHR30203:SF30">
    <property type="entry name" value="OUTER MEMBRANE PROTEIN-RELATED"/>
    <property type="match status" value="1"/>
</dbReference>
<dbReference type="SUPFAM" id="SSF82866">
    <property type="entry name" value="Multidrug efflux transporter AcrB transmembrane domain"/>
    <property type="match status" value="1"/>
</dbReference>
<feature type="transmembrane region" description="Helical" evidence="1">
    <location>
        <begin position="104"/>
        <end position="126"/>
    </location>
</feature>
<dbReference type="InterPro" id="IPR010131">
    <property type="entry name" value="MdtP/NodT-like"/>
</dbReference>
<evidence type="ECO:0000313" key="3">
    <source>
        <dbReference type="Proteomes" id="UP000008311"/>
    </source>
</evidence>
<evidence type="ECO:0000256" key="1">
    <source>
        <dbReference type="SAM" id="Phobius"/>
    </source>
</evidence>